<organism evidence="1 2">
    <name type="scientific">Pneumocystis jirovecii (strain RU7)</name>
    <name type="common">Human pneumocystis pneumonia agent</name>
    <dbReference type="NCBI Taxonomy" id="1408657"/>
    <lineage>
        <taxon>Eukaryota</taxon>
        <taxon>Fungi</taxon>
        <taxon>Dikarya</taxon>
        <taxon>Ascomycota</taxon>
        <taxon>Taphrinomycotina</taxon>
        <taxon>Pneumocystomycetes</taxon>
        <taxon>Pneumocystaceae</taxon>
        <taxon>Pneumocystis</taxon>
    </lineage>
</organism>
<dbReference type="EMBL" id="LFWA01000011">
    <property type="protein sequence ID" value="KTW28632.1"/>
    <property type="molecule type" value="Genomic_DNA"/>
</dbReference>
<reference evidence="2" key="1">
    <citation type="journal article" date="2016" name="Nat. Commun.">
        <title>Genome analysis of three Pneumocystis species reveals adaptation mechanisms to life exclusively in mammalian hosts.</title>
        <authorList>
            <person name="Ma L."/>
            <person name="Chen Z."/>
            <person name="Huang D.W."/>
            <person name="Kutty G."/>
            <person name="Ishihara M."/>
            <person name="Wang H."/>
            <person name="Abouelleil A."/>
            <person name="Bishop L."/>
            <person name="Davey E."/>
            <person name="Deng R."/>
            <person name="Deng X."/>
            <person name="Fan L."/>
            <person name="Fantoni G."/>
            <person name="Fitzgerald M."/>
            <person name="Gogineni E."/>
            <person name="Goldberg J.M."/>
            <person name="Handley G."/>
            <person name="Hu X."/>
            <person name="Huber C."/>
            <person name="Jiao X."/>
            <person name="Jones K."/>
            <person name="Levin J.Z."/>
            <person name="Liu Y."/>
            <person name="Macdonald P."/>
            <person name="Melnikov A."/>
            <person name="Raley C."/>
            <person name="Sassi M."/>
            <person name="Sherman B.T."/>
            <person name="Song X."/>
            <person name="Sykes S."/>
            <person name="Tran B."/>
            <person name="Walsh L."/>
            <person name="Xia Y."/>
            <person name="Yang J."/>
            <person name="Young S."/>
            <person name="Zeng Q."/>
            <person name="Zheng X."/>
            <person name="Stephens R."/>
            <person name="Nusbaum C."/>
            <person name="Birren B.W."/>
            <person name="Azadi P."/>
            <person name="Lempicki R.A."/>
            <person name="Cuomo C.A."/>
            <person name="Kovacs J.A."/>
        </authorList>
    </citation>
    <scope>NUCLEOTIDE SEQUENCE [LARGE SCALE GENOMIC DNA]</scope>
    <source>
        <strain evidence="2">RU7</strain>
    </source>
</reference>
<dbReference type="Proteomes" id="UP000053447">
    <property type="component" value="Unassembled WGS sequence"/>
</dbReference>
<accession>A0A0W4ZJV6</accession>
<keyword evidence="2" id="KW-1185">Reference proteome</keyword>
<dbReference type="GeneID" id="28941000"/>
<gene>
    <name evidence="1" type="ORF">T551_02482</name>
</gene>
<evidence type="ECO:0000313" key="1">
    <source>
        <dbReference type="EMBL" id="KTW28632.1"/>
    </source>
</evidence>
<dbReference type="VEuPathDB" id="FungiDB:T551_02482"/>
<dbReference type="RefSeq" id="XP_018228967.1">
    <property type="nucleotide sequence ID" value="XM_018374745.1"/>
</dbReference>
<name>A0A0W4ZJV6_PNEJ7</name>
<dbReference type="AlphaFoldDB" id="A0A0W4ZJV6"/>
<protein>
    <submittedName>
        <fullName evidence="1">Uncharacterized protein</fullName>
    </submittedName>
</protein>
<proteinExistence type="predicted"/>
<sequence>MLLQVMISTHSLFRYHGNNISMETSCHRNCDLQDLSLYTESIGIRVRARKKRKKYMQNILYYSFKDILTVHQARIPLTIIYKKGSIG</sequence>
<comment type="caution">
    <text evidence="1">The sequence shown here is derived from an EMBL/GenBank/DDBJ whole genome shotgun (WGS) entry which is preliminary data.</text>
</comment>
<evidence type="ECO:0000313" key="2">
    <source>
        <dbReference type="Proteomes" id="UP000053447"/>
    </source>
</evidence>